<keyword evidence="2" id="KW-1185">Reference proteome</keyword>
<sequence>MPQTMTNRYCYYYAWCLLLLGAAAESRHEAYSIVRNRLCLSDCVDGVCTVDFSGAISNCRQTRNFVKHYRSVSNQNCTSNCGPYDDERWQQHHCVVEDGRREVCNRELGLRAREVSLTLNVYQSCIDACEKRGRDRAWCYVAGGEREYCVPNRRELLVDYRTDVGTVCKSPCKIDTDSSTRCYDLTGAWRQCTLNPRYHDELQRVHDFVMHGGDLGEFGPNGYRRCSAGRRRRQLNMDDYFAGDFILPDPTTNASDPVFDSTGWIPDGRGNYYRRHRRDLAADYRRDRLAEIERAERRDKSFSTTTRLEITLDQIERENLHRANTRHRIVKRSSNIGFDVERVARLYERNNPSVATNSVPYVSYTVLPLDARFGDVAENVPLTLRGLVTKHNLEFDIHRLPNCLLMHNTTGAERYQHLNRQISDFVDTSSTRYAEVLAVYIYDRTLVQKAVGLRVRLYDGYQLLALDGTPVHSVRDNPMENMLFTTTLEQSVC</sequence>
<proteinExistence type="predicted"/>
<evidence type="ECO:0000313" key="1">
    <source>
        <dbReference type="EMBL" id="AQQ80328.1"/>
    </source>
</evidence>
<dbReference type="Proteomes" id="UP000203651">
    <property type="component" value="Segment"/>
</dbReference>
<accession>A0A1S5YED0</accession>
<dbReference type="GeneID" id="39105892"/>
<protein>
    <submittedName>
        <fullName evidence="1">ORF61</fullName>
    </submittedName>
</protein>
<dbReference type="EMBL" id="KX855660">
    <property type="protein sequence ID" value="AQQ80328.1"/>
    <property type="molecule type" value="Genomic_DNA"/>
</dbReference>
<organism evidence="1 2">
    <name type="scientific">Betabaculovirus altermyunipunctae</name>
    <dbReference type="NCBI Taxonomy" id="3051996"/>
    <lineage>
        <taxon>Viruses</taxon>
        <taxon>Viruses incertae sedis</taxon>
        <taxon>Naldaviricetes</taxon>
        <taxon>Lefavirales</taxon>
        <taxon>Baculoviridae</taxon>
        <taxon>Betabaculovirus</taxon>
    </lineage>
</organism>
<dbReference type="RefSeq" id="YP_009345779.1">
    <property type="nucleotide sequence ID" value="NC_033780.2"/>
</dbReference>
<reference evidence="1 2" key="1">
    <citation type="journal article" date="2017" name="PLoS ONE">
        <title>The Complete Genome Sequence of a Second Distinct Betabaculovirus from the True Armyworm, Mythimna unipuncta.</title>
        <authorList>
            <person name="Harrison R.L."/>
            <person name="Rowley D.L."/>
            <person name="Mowery J."/>
            <person name="Bauchan G.R."/>
            <person name="Theilmann D.A."/>
            <person name="Rohrmann G.F."/>
            <person name="Erlandson M.A."/>
        </authorList>
    </citation>
    <scope>NUCLEOTIDE SEQUENCE [LARGE SCALE GENOMIC DNA]</scope>
    <source>
        <strain evidence="1">MyunGV#8</strain>
    </source>
</reference>
<evidence type="ECO:0000313" key="2">
    <source>
        <dbReference type="Proteomes" id="UP000203651"/>
    </source>
</evidence>
<dbReference type="KEGG" id="vg:39105892"/>
<name>A0A1S5YED0_9BBAC</name>